<gene>
    <name evidence="2" type="ORF">FF041_30355</name>
</gene>
<dbReference type="Pfam" id="PF13560">
    <property type="entry name" value="HTH_31"/>
    <property type="match status" value="1"/>
</dbReference>
<proteinExistence type="predicted"/>
<dbReference type="InterPro" id="IPR043917">
    <property type="entry name" value="DUF5753"/>
</dbReference>
<sequence>MAARRGPTFRRRELGKELRRLREKAQLTIQEAVSGLGFSDTKLGRVETGHNGLPRVEDLEKLLDRYGVNDIDDRDALLTLHRDSLSRDPWMPYRNVMPSGMPMYMGLETDAREMRAWHPMYVFGLLQTEAYARAQFMVAKPIEETTTQFVENNVQLRMERKQLLTREDSPLFLRVILDESALRRMMGGPDIMREQYEEIERMSALDNVTVQVLPQKLATYRADINFAVLDFDAPVDPIVQTEIPGTITVTDKQFDVWKYNQRFDSMRSEALGPSATAGFLHQLAREL</sequence>
<dbReference type="InterPro" id="IPR001387">
    <property type="entry name" value="Cro/C1-type_HTH"/>
</dbReference>
<dbReference type="CDD" id="cd00093">
    <property type="entry name" value="HTH_XRE"/>
    <property type="match status" value="1"/>
</dbReference>
<dbReference type="EMBL" id="VCLA01000191">
    <property type="protein sequence ID" value="MQT04310.1"/>
    <property type="molecule type" value="Genomic_DNA"/>
</dbReference>
<accession>A0A646KQD5</accession>
<comment type="caution">
    <text evidence="2">The sequence shown here is derived from an EMBL/GenBank/DDBJ whole genome shotgun (WGS) entry which is preliminary data.</text>
</comment>
<protein>
    <submittedName>
        <fullName evidence="2">Helix-turn-helix domain-containing protein</fullName>
    </submittedName>
</protein>
<evidence type="ECO:0000313" key="3">
    <source>
        <dbReference type="Proteomes" id="UP000419138"/>
    </source>
</evidence>
<dbReference type="Proteomes" id="UP000419138">
    <property type="component" value="Unassembled WGS sequence"/>
</dbReference>
<dbReference type="PROSITE" id="PS50943">
    <property type="entry name" value="HTH_CROC1"/>
    <property type="match status" value="1"/>
</dbReference>
<dbReference type="RefSeq" id="WP_323393126.1">
    <property type="nucleotide sequence ID" value="NZ_JBEPDZ010000022.1"/>
</dbReference>
<dbReference type="Pfam" id="PF19054">
    <property type="entry name" value="DUF5753"/>
    <property type="match status" value="1"/>
</dbReference>
<dbReference type="SMART" id="SM00530">
    <property type="entry name" value="HTH_XRE"/>
    <property type="match status" value="1"/>
</dbReference>
<feature type="domain" description="HTH cro/C1-type" evidence="1">
    <location>
        <begin position="18"/>
        <end position="74"/>
    </location>
</feature>
<dbReference type="GO" id="GO:0003677">
    <property type="term" value="F:DNA binding"/>
    <property type="evidence" value="ECO:0007669"/>
    <property type="project" value="InterPro"/>
</dbReference>
<dbReference type="AlphaFoldDB" id="A0A646KQD5"/>
<keyword evidence="3" id="KW-1185">Reference proteome</keyword>
<organism evidence="2 3">
    <name type="scientific">Streptomyces jumonjinensis</name>
    <dbReference type="NCBI Taxonomy" id="1945"/>
    <lineage>
        <taxon>Bacteria</taxon>
        <taxon>Bacillati</taxon>
        <taxon>Actinomycetota</taxon>
        <taxon>Actinomycetes</taxon>
        <taxon>Kitasatosporales</taxon>
        <taxon>Streptomycetaceae</taxon>
        <taxon>Streptomyces</taxon>
    </lineage>
</organism>
<dbReference type="InterPro" id="IPR010982">
    <property type="entry name" value="Lambda_DNA-bd_dom_sf"/>
</dbReference>
<reference evidence="2 3" key="1">
    <citation type="submission" date="2019-05" db="EMBL/GenBank/DDBJ databases">
        <title>Comparative genomics and metabolomics analyses of clavulanic acid producing Streptomyces species provides insight into specialized metabolism and evolution of beta-lactam biosynthetic gene clusters.</title>
        <authorList>
            <person name="Moore M.A."/>
            <person name="Cruz-Morales P."/>
            <person name="Barona Gomez F."/>
            <person name="Kapil T."/>
        </authorList>
    </citation>
    <scope>NUCLEOTIDE SEQUENCE [LARGE SCALE GENOMIC DNA]</scope>
    <source>
        <strain evidence="2 3">NRRL 5741</strain>
    </source>
</reference>
<name>A0A646KQD5_STRJU</name>
<evidence type="ECO:0000259" key="1">
    <source>
        <dbReference type="PROSITE" id="PS50943"/>
    </source>
</evidence>
<dbReference type="SUPFAM" id="SSF47413">
    <property type="entry name" value="lambda repressor-like DNA-binding domains"/>
    <property type="match status" value="1"/>
</dbReference>
<evidence type="ECO:0000313" key="2">
    <source>
        <dbReference type="EMBL" id="MQT04310.1"/>
    </source>
</evidence>
<dbReference type="Gene3D" id="1.10.260.40">
    <property type="entry name" value="lambda repressor-like DNA-binding domains"/>
    <property type="match status" value="1"/>
</dbReference>